<evidence type="ECO:0000256" key="2">
    <source>
        <dbReference type="ARBA" id="ARBA00022490"/>
    </source>
</evidence>
<evidence type="ECO:0000259" key="5">
    <source>
        <dbReference type="Pfam" id="PF00536"/>
    </source>
</evidence>
<evidence type="ECO:0000313" key="6">
    <source>
        <dbReference type="EMBL" id="TPP64696.1"/>
    </source>
</evidence>
<feature type="domain" description="SAM" evidence="5">
    <location>
        <begin position="344"/>
        <end position="399"/>
    </location>
</feature>
<protein>
    <submittedName>
        <fullName evidence="6">Protein Smaug 2</fullName>
    </submittedName>
</protein>
<gene>
    <name evidence="6" type="ORF">FGIG_01744</name>
</gene>
<dbReference type="OrthoDB" id="2155283at2759"/>
<dbReference type="STRING" id="46835.A0A504YWH2"/>
<reference evidence="6 7" key="1">
    <citation type="submission" date="2019-04" db="EMBL/GenBank/DDBJ databases">
        <title>Annotation for the trematode Fasciola gigantica.</title>
        <authorList>
            <person name="Choi Y.-J."/>
        </authorList>
    </citation>
    <scope>NUCLEOTIDE SEQUENCE [LARGE SCALE GENOMIC DNA]</scope>
    <source>
        <strain evidence="6">Uganda_cow_1</strain>
    </source>
</reference>
<keyword evidence="2" id="KW-0963">Cytoplasm</keyword>
<accession>A0A504YWH2</accession>
<evidence type="ECO:0000256" key="3">
    <source>
        <dbReference type="ARBA" id="ARBA00022884"/>
    </source>
</evidence>
<keyword evidence="3" id="KW-0694">RNA-binding</keyword>
<comment type="subcellular location">
    <subcellularLocation>
        <location evidence="1">Cytoplasm</location>
    </subcellularLocation>
</comment>
<keyword evidence="7" id="KW-1185">Reference proteome</keyword>
<feature type="compositionally biased region" description="Low complexity" evidence="4">
    <location>
        <begin position="179"/>
        <end position="192"/>
    </location>
</feature>
<name>A0A504YWH2_FASGI</name>
<dbReference type="PANTHER" id="PTHR12515">
    <property type="entry name" value="STERILE ALPHA MOTIF DOMAIN CONTAINING PROTEIN 4-RELATED"/>
    <property type="match status" value="1"/>
</dbReference>
<dbReference type="Pfam" id="PF00536">
    <property type="entry name" value="SAM_1"/>
    <property type="match status" value="1"/>
</dbReference>
<dbReference type="PANTHER" id="PTHR12515:SF5">
    <property type="entry name" value="PROTEIN SMAUG"/>
    <property type="match status" value="1"/>
</dbReference>
<feature type="compositionally biased region" description="Polar residues" evidence="4">
    <location>
        <begin position="247"/>
        <end position="260"/>
    </location>
</feature>
<comment type="caution">
    <text evidence="6">The sequence shown here is derived from an EMBL/GenBank/DDBJ whole genome shotgun (WGS) entry which is preliminary data.</text>
</comment>
<dbReference type="InterPro" id="IPR001660">
    <property type="entry name" value="SAM"/>
</dbReference>
<dbReference type="SUPFAM" id="SSF47769">
    <property type="entry name" value="SAM/Pointed domain"/>
    <property type="match status" value="1"/>
</dbReference>
<feature type="compositionally biased region" description="Low complexity" evidence="4">
    <location>
        <begin position="225"/>
        <end position="246"/>
    </location>
</feature>
<dbReference type="InterPro" id="IPR013761">
    <property type="entry name" value="SAM/pointed_sf"/>
</dbReference>
<dbReference type="Proteomes" id="UP000316759">
    <property type="component" value="Unassembled WGS sequence"/>
</dbReference>
<evidence type="ECO:0000256" key="1">
    <source>
        <dbReference type="ARBA" id="ARBA00004496"/>
    </source>
</evidence>
<sequence>MLANYDVFHIPDLSYFCILVSSLSPSLASSGFLSGCGGAGSQYDLLSEAANGYSSQALQNGSSQYGKLLTVPTPDPRAPNNHLGITAYPGLAGALEQRRLSDVPYFLSQSLATTALGSEAPEAQPCPDDNNQTRAICTSVDFAMNSTTYAKSLAGARASLPNALATQDPVETITEHTSDSVSLSSASSNFSSNLDLRPVSHHHHRPGASPGQSSGRAGARPAVVSTHESSHSLPPSPPSTVVSMSPGIQTSSLSNRLTSSVLHTDPPRIANATYPVLDRSFNDHDLFEPAEFDGVESTCAPEFGHGLDSIAFVGHNSSPVPRSFHEISSFPGNLFRISSSRSPMSAVPSWLKSLRLHKYADLFQRLSYDEFMAINESWLEERNVTQGARTKLLLNIRKLAMRGSLLQQVEADLLQTQSAGPALLSTLRTCMTEIWNILHTPMAPCLSPPPATDPSCKSRLAPLENDGHENPTNAALKVNSTNGSAVSLVHKQTPSVKQEGPHIPNVESLPSRIMSCLTKVCSRLLVSSQPDPDCCENFIQLLDIISGHPVSLSILS</sequence>
<evidence type="ECO:0000256" key="4">
    <source>
        <dbReference type="SAM" id="MobiDB-lite"/>
    </source>
</evidence>
<dbReference type="GO" id="GO:0003729">
    <property type="term" value="F:mRNA binding"/>
    <property type="evidence" value="ECO:0007669"/>
    <property type="project" value="TreeGrafter"/>
</dbReference>
<feature type="region of interest" description="Disordered" evidence="4">
    <location>
        <begin position="172"/>
        <end position="260"/>
    </location>
</feature>
<evidence type="ECO:0000313" key="7">
    <source>
        <dbReference type="Proteomes" id="UP000316759"/>
    </source>
</evidence>
<dbReference type="GO" id="GO:0000289">
    <property type="term" value="P:nuclear-transcribed mRNA poly(A) tail shortening"/>
    <property type="evidence" value="ECO:0007669"/>
    <property type="project" value="TreeGrafter"/>
</dbReference>
<dbReference type="InterPro" id="IPR050897">
    <property type="entry name" value="SMAUG/VTS1_RNA-bind"/>
</dbReference>
<dbReference type="AlphaFoldDB" id="A0A504YWH2"/>
<dbReference type="GO" id="GO:0000932">
    <property type="term" value="C:P-body"/>
    <property type="evidence" value="ECO:0007669"/>
    <property type="project" value="TreeGrafter"/>
</dbReference>
<dbReference type="EMBL" id="SUNJ01004107">
    <property type="protein sequence ID" value="TPP64696.1"/>
    <property type="molecule type" value="Genomic_DNA"/>
</dbReference>
<proteinExistence type="predicted"/>
<organism evidence="6 7">
    <name type="scientific">Fasciola gigantica</name>
    <name type="common">Giant liver fluke</name>
    <dbReference type="NCBI Taxonomy" id="46835"/>
    <lineage>
        <taxon>Eukaryota</taxon>
        <taxon>Metazoa</taxon>
        <taxon>Spiralia</taxon>
        <taxon>Lophotrochozoa</taxon>
        <taxon>Platyhelminthes</taxon>
        <taxon>Trematoda</taxon>
        <taxon>Digenea</taxon>
        <taxon>Plagiorchiida</taxon>
        <taxon>Echinostomata</taxon>
        <taxon>Echinostomatoidea</taxon>
        <taxon>Fasciolidae</taxon>
        <taxon>Fasciola</taxon>
    </lineage>
</organism>
<dbReference type="Gene3D" id="1.10.150.50">
    <property type="entry name" value="Transcription Factor, Ets-1"/>
    <property type="match status" value="1"/>
</dbReference>